<reference evidence="5 6" key="1">
    <citation type="journal article" date="2014" name="Microbiology">
        <title>Unravelling the complete genome sequence of Advenella mimigardefordensis strain DPN7T and novel insights in the catabolism of the xenobiotic polythioester precursor 3,3'-dithiodipropionate.</title>
        <authorList>
            <person name="Wubbeler J.H."/>
            <person name="Hiessl S."/>
            <person name="Schuldes J."/>
            <person name="Thurmer A."/>
            <person name="Daniel R."/>
            <person name="Steinbuchel A."/>
        </authorList>
    </citation>
    <scope>NUCLEOTIDE SEQUENCE [LARGE SCALE GENOMIC DNA]</scope>
    <source>
        <strain evidence="6">DSM 17166 / LMG 22922 / DPN7</strain>
    </source>
</reference>
<evidence type="ECO:0000313" key="5">
    <source>
        <dbReference type="EMBL" id="AHG65476.1"/>
    </source>
</evidence>
<proteinExistence type="predicted"/>
<dbReference type="Gene3D" id="1.10.10.60">
    <property type="entry name" value="Homeodomain-like"/>
    <property type="match status" value="1"/>
</dbReference>
<evidence type="ECO:0000259" key="4">
    <source>
        <dbReference type="PROSITE" id="PS01124"/>
    </source>
</evidence>
<dbReference type="GO" id="GO:0003700">
    <property type="term" value="F:DNA-binding transcription factor activity"/>
    <property type="evidence" value="ECO:0007669"/>
    <property type="project" value="InterPro"/>
</dbReference>
<dbReference type="OrthoDB" id="9178898at2"/>
<dbReference type="STRING" id="1247726.MIM_c34150"/>
<keyword evidence="2" id="KW-0238">DNA-binding</keyword>
<dbReference type="KEGG" id="amim:MIM_c34150"/>
<protein>
    <submittedName>
        <fullName evidence="5">Transcriptional regulator, AraC family</fullName>
    </submittedName>
</protein>
<dbReference type="PANTHER" id="PTHR46796">
    <property type="entry name" value="HTH-TYPE TRANSCRIPTIONAL ACTIVATOR RHAS-RELATED"/>
    <property type="match status" value="1"/>
</dbReference>
<organism evidence="5 6">
    <name type="scientific">Advenella mimigardefordensis (strain DSM 17166 / LMG 22922 / DPN7)</name>
    <dbReference type="NCBI Taxonomy" id="1247726"/>
    <lineage>
        <taxon>Bacteria</taxon>
        <taxon>Pseudomonadati</taxon>
        <taxon>Pseudomonadota</taxon>
        <taxon>Betaproteobacteria</taxon>
        <taxon>Burkholderiales</taxon>
        <taxon>Alcaligenaceae</taxon>
    </lineage>
</organism>
<feature type="domain" description="HTH araC/xylS-type" evidence="4">
    <location>
        <begin position="220"/>
        <end position="319"/>
    </location>
</feature>
<dbReference type="RefSeq" id="WP_025374162.1">
    <property type="nucleotide sequence ID" value="NZ_CP003915.1"/>
</dbReference>
<keyword evidence="1" id="KW-0805">Transcription regulation</keyword>
<dbReference type="InterPro" id="IPR035418">
    <property type="entry name" value="AraC-bd_2"/>
</dbReference>
<dbReference type="SMART" id="SM00342">
    <property type="entry name" value="HTH_ARAC"/>
    <property type="match status" value="1"/>
</dbReference>
<dbReference type="PANTHER" id="PTHR46796:SF6">
    <property type="entry name" value="ARAC SUBFAMILY"/>
    <property type="match status" value="1"/>
</dbReference>
<dbReference type="SUPFAM" id="SSF46689">
    <property type="entry name" value="Homeodomain-like"/>
    <property type="match status" value="1"/>
</dbReference>
<accession>W0PFM3</accession>
<dbReference type="Pfam" id="PF14525">
    <property type="entry name" value="AraC_binding_2"/>
    <property type="match status" value="1"/>
</dbReference>
<dbReference type="PATRIC" id="fig|1247726.3.peg.3778"/>
<keyword evidence="3" id="KW-0804">Transcription</keyword>
<dbReference type="GO" id="GO:0043565">
    <property type="term" value="F:sequence-specific DNA binding"/>
    <property type="evidence" value="ECO:0007669"/>
    <property type="project" value="InterPro"/>
</dbReference>
<dbReference type="PRINTS" id="PR00032">
    <property type="entry name" value="HTHARAC"/>
</dbReference>
<keyword evidence="6" id="KW-1185">Reference proteome</keyword>
<dbReference type="PROSITE" id="PS01124">
    <property type="entry name" value="HTH_ARAC_FAMILY_2"/>
    <property type="match status" value="1"/>
</dbReference>
<sequence>MGGNMKAITAVKPGDSFDHWHYVTCRQFSLTECSKAADRHFRARVTIRQLGALALCSIWSATRNNEVIRVVRRPTEIRKDQRDYFMFWLMLEGTAGLQQEGRYAGLKGGDMVLQDQSRPFELELGQVSQAAMVMIPRPLLTCRLPAAQSMAARRIAASSRMGPITGTFLRQLFAIDESIEDTAGDATDRRLSASTLDIISTMLEAEAGLESVALLENRLYQVKEYMLARIHDCEIDIDTIARGTSMAPRTLHRLFAREGATPIQWLWEQRLTASYRMLSEATVVRITDVAMSCGFKDVSHFSRAFRGRFGVAPSSLGRRK</sequence>
<dbReference type="Proteomes" id="UP000019095">
    <property type="component" value="Chromosome"/>
</dbReference>
<evidence type="ECO:0000256" key="3">
    <source>
        <dbReference type="ARBA" id="ARBA00023163"/>
    </source>
</evidence>
<dbReference type="InterPro" id="IPR050204">
    <property type="entry name" value="AraC_XylS_family_regulators"/>
</dbReference>
<evidence type="ECO:0000313" key="6">
    <source>
        <dbReference type="Proteomes" id="UP000019095"/>
    </source>
</evidence>
<dbReference type="EMBL" id="CP003915">
    <property type="protein sequence ID" value="AHG65476.1"/>
    <property type="molecule type" value="Genomic_DNA"/>
</dbReference>
<dbReference type="eggNOG" id="COG2207">
    <property type="taxonomic scope" value="Bacteria"/>
</dbReference>
<name>W0PFM3_ADVMD</name>
<dbReference type="Pfam" id="PF12833">
    <property type="entry name" value="HTH_18"/>
    <property type="match status" value="1"/>
</dbReference>
<dbReference type="InterPro" id="IPR018060">
    <property type="entry name" value="HTH_AraC"/>
</dbReference>
<evidence type="ECO:0000256" key="2">
    <source>
        <dbReference type="ARBA" id="ARBA00023125"/>
    </source>
</evidence>
<gene>
    <name evidence="5" type="ORF">MIM_c34150</name>
</gene>
<evidence type="ECO:0000256" key="1">
    <source>
        <dbReference type="ARBA" id="ARBA00023015"/>
    </source>
</evidence>
<dbReference type="AlphaFoldDB" id="W0PFM3"/>
<dbReference type="HOGENOM" id="CLU_049704_2_2_4"/>
<dbReference type="InterPro" id="IPR009057">
    <property type="entry name" value="Homeodomain-like_sf"/>
</dbReference>
<dbReference type="InterPro" id="IPR020449">
    <property type="entry name" value="Tscrpt_reg_AraC-type_HTH"/>
</dbReference>